<evidence type="ECO:0000313" key="2">
    <source>
        <dbReference type="EMBL" id="KAJ3647283.1"/>
    </source>
</evidence>
<accession>A0AA38I0U0</accession>
<feature type="region of interest" description="Disordered" evidence="1">
    <location>
        <begin position="110"/>
        <end position="131"/>
    </location>
</feature>
<evidence type="ECO:0000313" key="3">
    <source>
        <dbReference type="Proteomes" id="UP001168821"/>
    </source>
</evidence>
<comment type="caution">
    <text evidence="2">The sequence shown here is derived from an EMBL/GenBank/DDBJ whole genome shotgun (WGS) entry which is preliminary data.</text>
</comment>
<protein>
    <submittedName>
        <fullName evidence="2">Uncharacterized protein</fullName>
    </submittedName>
</protein>
<dbReference type="EMBL" id="JALNTZ010000006">
    <property type="protein sequence ID" value="KAJ3647283.1"/>
    <property type="molecule type" value="Genomic_DNA"/>
</dbReference>
<proteinExistence type="predicted"/>
<evidence type="ECO:0000256" key="1">
    <source>
        <dbReference type="SAM" id="MobiDB-lite"/>
    </source>
</evidence>
<keyword evidence="3" id="KW-1185">Reference proteome</keyword>
<feature type="compositionally biased region" description="Basic residues" evidence="1">
    <location>
        <begin position="110"/>
        <end position="120"/>
    </location>
</feature>
<dbReference type="AlphaFoldDB" id="A0AA38I0U0"/>
<name>A0AA38I0U0_9CUCU</name>
<organism evidence="2 3">
    <name type="scientific">Zophobas morio</name>
    <dbReference type="NCBI Taxonomy" id="2755281"/>
    <lineage>
        <taxon>Eukaryota</taxon>
        <taxon>Metazoa</taxon>
        <taxon>Ecdysozoa</taxon>
        <taxon>Arthropoda</taxon>
        <taxon>Hexapoda</taxon>
        <taxon>Insecta</taxon>
        <taxon>Pterygota</taxon>
        <taxon>Neoptera</taxon>
        <taxon>Endopterygota</taxon>
        <taxon>Coleoptera</taxon>
        <taxon>Polyphaga</taxon>
        <taxon>Cucujiformia</taxon>
        <taxon>Tenebrionidae</taxon>
        <taxon>Zophobas</taxon>
    </lineage>
</organism>
<reference evidence="2" key="1">
    <citation type="journal article" date="2023" name="G3 (Bethesda)">
        <title>Whole genome assemblies of Zophobas morio and Tenebrio molitor.</title>
        <authorList>
            <person name="Kaur S."/>
            <person name="Stinson S.A."/>
            <person name="diCenzo G.C."/>
        </authorList>
    </citation>
    <scope>NUCLEOTIDE SEQUENCE</scope>
    <source>
        <strain evidence="2">QUZm001</strain>
    </source>
</reference>
<dbReference type="Proteomes" id="UP001168821">
    <property type="component" value="Unassembled WGS sequence"/>
</dbReference>
<sequence>MTKQTRSQDKLSGNKISDSSSLNDVNLTQIGALMSSIVQERTKFLEEQVKLLQEQVAVLTESNKDLIRLLTRDNVYSNETHPEDVLNASGVSVSMNDTVIDAKDASKPYKKFTPKNKNKLTKSNEGNKTTTQHVPEITKKHNFAKSKSVIGKCNGELSSEPEFKAAAQRIWLHVSRVESGTRKEKIMAYLQRKCPGKDFVIEELSSDTGRSSTFKLGPDYELKDILYSGEFWPQGVMIRRFNFFRGHSKSTNNPFE</sequence>
<feature type="compositionally biased region" description="Polar residues" evidence="1">
    <location>
        <begin position="121"/>
        <end position="131"/>
    </location>
</feature>
<gene>
    <name evidence="2" type="ORF">Zmor_019169</name>
</gene>